<evidence type="ECO:0000313" key="4">
    <source>
        <dbReference type="Proteomes" id="UP000192257"/>
    </source>
</evidence>
<feature type="compositionally biased region" description="Polar residues" evidence="1">
    <location>
        <begin position="302"/>
        <end position="353"/>
    </location>
</feature>
<evidence type="ECO:0000256" key="2">
    <source>
        <dbReference type="SAM" id="SignalP"/>
    </source>
</evidence>
<feature type="region of interest" description="Disordered" evidence="1">
    <location>
        <begin position="223"/>
        <end position="245"/>
    </location>
</feature>
<reference evidence="3 4" key="1">
    <citation type="submission" date="2017-03" db="EMBL/GenBank/DDBJ databases">
        <title>An alternative strategy for trypanosome survival in the mammalian bloodstream revealed through genome and transcriptome analysis of the ubiquitous bovine parasite Trypanosoma (Megatrypanum) theileri.</title>
        <authorList>
            <person name="Kelly S."/>
            <person name="Ivens A."/>
            <person name="Mott A."/>
            <person name="O'Neill E."/>
            <person name="Emms D."/>
            <person name="Macleod O."/>
            <person name="Voorheis P."/>
            <person name="Matthews J."/>
            <person name="Matthews K."/>
            <person name="Carrington M."/>
        </authorList>
    </citation>
    <scope>NUCLEOTIDE SEQUENCE [LARGE SCALE GENOMIC DNA]</scope>
    <source>
        <strain evidence="3">Edinburgh</strain>
    </source>
</reference>
<dbReference type="GeneID" id="39990670"/>
<feature type="region of interest" description="Disordered" evidence="1">
    <location>
        <begin position="44"/>
        <end position="82"/>
    </location>
</feature>
<comment type="caution">
    <text evidence="3">The sequence shown here is derived from an EMBL/GenBank/DDBJ whole genome shotgun (WGS) entry which is preliminary data.</text>
</comment>
<accession>A0A1X0NGW3</accession>
<feature type="region of interest" description="Disordered" evidence="1">
    <location>
        <begin position="257"/>
        <end position="384"/>
    </location>
</feature>
<feature type="signal peptide" evidence="2">
    <location>
        <begin position="1"/>
        <end position="27"/>
    </location>
</feature>
<evidence type="ECO:0000313" key="3">
    <source>
        <dbReference type="EMBL" id="ORC83758.1"/>
    </source>
</evidence>
<organism evidence="3 4">
    <name type="scientific">Trypanosoma theileri</name>
    <dbReference type="NCBI Taxonomy" id="67003"/>
    <lineage>
        <taxon>Eukaryota</taxon>
        <taxon>Discoba</taxon>
        <taxon>Euglenozoa</taxon>
        <taxon>Kinetoplastea</taxon>
        <taxon>Metakinetoplastina</taxon>
        <taxon>Trypanosomatida</taxon>
        <taxon>Trypanosomatidae</taxon>
        <taxon>Trypanosoma</taxon>
    </lineage>
</organism>
<evidence type="ECO:0000256" key="1">
    <source>
        <dbReference type="SAM" id="MobiDB-lite"/>
    </source>
</evidence>
<evidence type="ECO:0008006" key="5">
    <source>
        <dbReference type="Google" id="ProtNLM"/>
    </source>
</evidence>
<keyword evidence="2" id="KW-0732">Signal</keyword>
<dbReference type="EMBL" id="NBCO01000058">
    <property type="protein sequence ID" value="ORC83758.1"/>
    <property type="molecule type" value="Genomic_DNA"/>
</dbReference>
<feature type="region of interest" description="Disordered" evidence="1">
    <location>
        <begin position="149"/>
        <end position="171"/>
    </location>
</feature>
<feature type="compositionally biased region" description="Polar residues" evidence="1">
    <location>
        <begin position="149"/>
        <end position="161"/>
    </location>
</feature>
<protein>
    <recommendedName>
        <fullName evidence="5">Mucin-associated surface protein (MASP)</fullName>
    </recommendedName>
</protein>
<keyword evidence="4" id="KW-1185">Reference proteome</keyword>
<gene>
    <name evidence="3" type="ORF">TM35_000581210</name>
</gene>
<dbReference type="AlphaFoldDB" id="A0A1X0NGW3"/>
<feature type="chain" id="PRO_5012823414" description="Mucin-associated surface protein (MASP)" evidence="2">
    <location>
        <begin position="28"/>
        <end position="406"/>
    </location>
</feature>
<sequence>MTMGEMMHRTLCLLGLMLCCACGCVTAAADPQKPSTEIKAAGYGIGSTGPKSASGAPGSDRVSSDGAVPGGVGPGPQNALGRPYPGAGIPGVQVDNKTGCPLKDGKVMPCLPCKAGVTSTDEAPCVPATPETKDIVYGGPDMAGITLPKSTASSDLSTRGTSDVGAEANPQKAPNEVIATQGNLSRVKEHMSHHGTDVKGNKLGSHPVPVFSCPKEGHSCDGPGIPGNVVPTPPPTSPGSHPGVGDGVVPGFPGVHPNVTHTDTASKALPGVPEAAKVTVGPPTVARNRRSGPIPPPPIPEVSQSGGETSTSTHHENGNQADNTAAPSPNEVSGTSAQSESIRNTPNTPTKVTSPAMPTILQPPMPAKSEDKLPPKKRKADSSSMSSVWVRVPLLIVVVLFSAAVY</sequence>
<name>A0A1X0NGW3_9TRYP</name>
<dbReference type="Proteomes" id="UP000192257">
    <property type="component" value="Unassembled WGS sequence"/>
</dbReference>
<proteinExistence type="predicted"/>
<dbReference type="RefSeq" id="XP_028877824.1">
    <property type="nucleotide sequence ID" value="XM_029030890.1"/>
</dbReference>
<dbReference type="VEuPathDB" id="TriTrypDB:TM35_000581210"/>